<organism evidence="1 2">
    <name type="scientific">Araneus ventricosus</name>
    <name type="common">Orbweaver spider</name>
    <name type="synonym">Epeira ventricosa</name>
    <dbReference type="NCBI Taxonomy" id="182803"/>
    <lineage>
        <taxon>Eukaryota</taxon>
        <taxon>Metazoa</taxon>
        <taxon>Ecdysozoa</taxon>
        <taxon>Arthropoda</taxon>
        <taxon>Chelicerata</taxon>
        <taxon>Arachnida</taxon>
        <taxon>Araneae</taxon>
        <taxon>Araneomorphae</taxon>
        <taxon>Entelegynae</taxon>
        <taxon>Araneoidea</taxon>
        <taxon>Araneidae</taxon>
        <taxon>Araneus</taxon>
    </lineage>
</organism>
<sequence>MTRTTPELAPRLQSFRAHQQEFATYDLRATGYTADLRWNRVSDLRSLGRDLTTENQRPLNGLEINFWTTINMNQTYYSHSNE</sequence>
<evidence type="ECO:0000313" key="1">
    <source>
        <dbReference type="EMBL" id="GBM03115.1"/>
    </source>
</evidence>
<comment type="caution">
    <text evidence="1">The sequence shown here is derived from an EMBL/GenBank/DDBJ whole genome shotgun (WGS) entry which is preliminary data.</text>
</comment>
<dbReference type="AlphaFoldDB" id="A0A4Y2CIK0"/>
<proteinExistence type="predicted"/>
<keyword evidence="2" id="KW-1185">Reference proteome</keyword>
<gene>
    <name evidence="1" type="ORF">AVEN_200809_1</name>
</gene>
<evidence type="ECO:0000313" key="2">
    <source>
        <dbReference type="Proteomes" id="UP000499080"/>
    </source>
</evidence>
<accession>A0A4Y2CIK0</accession>
<protein>
    <submittedName>
        <fullName evidence="1">Uncharacterized protein</fullName>
    </submittedName>
</protein>
<reference evidence="1 2" key="1">
    <citation type="journal article" date="2019" name="Sci. Rep.">
        <title>Orb-weaving spider Araneus ventricosus genome elucidates the spidroin gene catalogue.</title>
        <authorList>
            <person name="Kono N."/>
            <person name="Nakamura H."/>
            <person name="Ohtoshi R."/>
            <person name="Moran D.A.P."/>
            <person name="Shinohara A."/>
            <person name="Yoshida Y."/>
            <person name="Fujiwara M."/>
            <person name="Mori M."/>
            <person name="Tomita M."/>
            <person name="Arakawa K."/>
        </authorList>
    </citation>
    <scope>NUCLEOTIDE SEQUENCE [LARGE SCALE GENOMIC DNA]</scope>
</reference>
<name>A0A4Y2CIK0_ARAVE</name>
<dbReference type="EMBL" id="BGPR01000187">
    <property type="protein sequence ID" value="GBM03115.1"/>
    <property type="molecule type" value="Genomic_DNA"/>
</dbReference>
<dbReference type="Proteomes" id="UP000499080">
    <property type="component" value="Unassembled WGS sequence"/>
</dbReference>